<gene>
    <name evidence="1" type="ORF">K488DRAFT_92471</name>
</gene>
<evidence type="ECO:0000313" key="1">
    <source>
        <dbReference type="EMBL" id="KAI0026490.1"/>
    </source>
</evidence>
<organism evidence="1 2">
    <name type="scientific">Vararia minispora EC-137</name>
    <dbReference type="NCBI Taxonomy" id="1314806"/>
    <lineage>
        <taxon>Eukaryota</taxon>
        <taxon>Fungi</taxon>
        <taxon>Dikarya</taxon>
        <taxon>Basidiomycota</taxon>
        <taxon>Agaricomycotina</taxon>
        <taxon>Agaricomycetes</taxon>
        <taxon>Russulales</taxon>
        <taxon>Lachnocladiaceae</taxon>
        <taxon>Vararia</taxon>
    </lineage>
</organism>
<protein>
    <submittedName>
        <fullName evidence="1">Uncharacterized protein</fullName>
    </submittedName>
</protein>
<name>A0ACB8Q4F8_9AGAM</name>
<reference evidence="1" key="1">
    <citation type="submission" date="2021-02" db="EMBL/GenBank/DDBJ databases">
        <authorList>
            <consortium name="DOE Joint Genome Institute"/>
            <person name="Ahrendt S."/>
            <person name="Looney B.P."/>
            <person name="Miyauchi S."/>
            <person name="Morin E."/>
            <person name="Drula E."/>
            <person name="Courty P.E."/>
            <person name="Chicoki N."/>
            <person name="Fauchery L."/>
            <person name="Kohler A."/>
            <person name="Kuo A."/>
            <person name="Labutti K."/>
            <person name="Pangilinan J."/>
            <person name="Lipzen A."/>
            <person name="Riley R."/>
            <person name="Andreopoulos W."/>
            <person name="He G."/>
            <person name="Johnson J."/>
            <person name="Barry K.W."/>
            <person name="Grigoriev I.V."/>
            <person name="Nagy L."/>
            <person name="Hibbett D."/>
            <person name="Henrissat B."/>
            <person name="Matheny P.B."/>
            <person name="Labbe J."/>
            <person name="Martin F."/>
        </authorList>
    </citation>
    <scope>NUCLEOTIDE SEQUENCE</scope>
    <source>
        <strain evidence="1">EC-137</strain>
    </source>
</reference>
<proteinExistence type="predicted"/>
<accession>A0ACB8Q4F8</accession>
<dbReference type="EMBL" id="MU274487">
    <property type="protein sequence ID" value="KAI0026490.1"/>
    <property type="molecule type" value="Genomic_DNA"/>
</dbReference>
<evidence type="ECO:0000313" key="2">
    <source>
        <dbReference type="Proteomes" id="UP000814128"/>
    </source>
</evidence>
<comment type="caution">
    <text evidence="1">The sequence shown here is derived from an EMBL/GenBank/DDBJ whole genome shotgun (WGS) entry which is preliminary data.</text>
</comment>
<reference evidence="1" key="2">
    <citation type="journal article" date="2022" name="New Phytol.">
        <title>Evolutionary transition to the ectomycorrhizal habit in the genomes of a hyperdiverse lineage of mushroom-forming fungi.</title>
        <authorList>
            <person name="Looney B."/>
            <person name="Miyauchi S."/>
            <person name="Morin E."/>
            <person name="Drula E."/>
            <person name="Courty P.E."/>
            <person name="Kohler A."/>
            <person name="Kuo A."/>
            <person name="LaButti K."/>
            <person name="Pangilinan J."/>
            <person name="Lipzen A."/>
            <person name="Riley R."/>
            <person name="Andreopoulos W."/>
            <person name="He G."/>
            <person name="Johnson J."/>
            <person name="Nolan M."/>
            <person name="Tritt A."/>
            <person name="Barry K.W."/>
            <person name="Grigoriev I.V."/>
            <person name="Nagy L.G."/>
            <person name="Hibbett D."/>
            <person name="Henrissat B."/>
            <person name="Matheny P.B."/>
            <person name="Labbe J."/>
            <person name="Martin F.M."/>
        </authorList>
    </citation>
    <scope>NUCLEOTIDE SEQUENCE</scope>
    <source>
        <strain evidence="1">EC-137</strain>
    </source>
</reference>
<sequence>MDVSKSENPPKPEQENPDRRLSVVNHPEDEDRMFTVSKIRFTDIPEEVRGKEDRQFYVKVKYGKQFQVQTPQNRAVEWHPKWKALYDSTVDTDILLTLSVFAVRHGLSNTAVGSYDGKILFKDLDFPGGEGVFDLALHVVNNKYVRFSEGAKSFLSVSLHPSPLSLSQVGREVDGAVASVGGLVEAPLVVSTATEFSQHVSDAGESMKELYDTLEPLLKNIAFVVDVVDKIAEIHPYAKMAWSVISIVIIRQSALDEDMRRLMQCLEQAFIDLRAAGDLDALRSDDIQASIIARMFRQTYECGLFIQEYAKDTPFWKRLVKNSVTNQTKVVQQYIDAFDELKTAFINRTAVTTKIVTLQVAEDVQGLAEQLEAHDARDLLDKEVPYATGVWYDSDGKSGCLPGTRARFLDAIADWVNDPSSPPFFFKRSSVLEPHLLITTLVRDLAQFNPVFKQALVKILRDDSQQLRTKNCTTLLTRLLVDPLKNLHLLGPIVVVVDALDECGDDAAYSSLASALALAASQLPLAFRLLITSRPEKFFGDTFASHDSVRVLRLDNPTLAADVRSDIRMFIRNALPHPSHGRFSEEEYDDLTEAAGDVFQWASAACSAPPTYRAQRPLDDLYKSILTQTFPDILEDQAVCDNFRLVLGYMLASYEPPSQKTLIGLIAASLPPDDKAGAESIAHAILDHLDSLLLNVHDDEKPISPLHTSFREFLIDPARNHSFSIDLREAHRRLARSCLLRMYSDLRFNICHLETSFKRNQDIPDLDTRILQCIPSCLHYACLYWDGHLGQTRFNPDMYILVQTLFQEKFLFWLEALSLMRNIPLVVPALASLKTWLQPCSVNFENISSQPDTFLTLLDDALRFLRYFAMPISQSTPPAV</sequence>
<keyword evidence="2" id="KW-1185">Reference proteome</keyword>
<dbReference type="Proteomes" id="UP000814128">
    <property type="component" value="Unassembled WGS sequence"/>
</dbReference>